<comment type="caution">
    <text evidence="2">The sequence shown here is derived from an EMBL/GenBank/DDBJ whole genome shotgun (WGS) entry which is preliminary data.</text>
</comment>
<reference evidence="2 3" key="1">
    <citation type="submission" date="2020-10" db="EMBL/GenBank/DDBJ databases">
        <title>Connecting structure to function with the recovery of over 1000 high-quality activated sludge metagenome-assembled genomes encoding full-length rRNA genes using long-read sequencing.</title>
        <authorList>
            <person name="Singleton C.M."/>
            <person name="Petriglieri F."/>
            <person name="Kristensen J.M."/>
            <person name="Kirkegaard R.H."/>
            <person name="Michaelsen T.Y."/>
            <person name="Andersen M.H."/>
            <person name="Karst S.M."/>
            <person name="Dueholm M.S."/>
            <person name="Nielsen P.H."/>
            <person name="Albertsen M."/>
        </authorList>
    </citation>
    <scope>NUCLEOTIDE SEQUENCE [LARGE SCALE GENOMIC DNA]</scope>
    <source>
        <strain evidence="2">OdNE_18-Q3-R46-58_MAXAC.008</strain>
    </source>
</reference>
<feature type="transmembrane region" description="Helical" evidence="1">
    <location>
        <begin position="185"/>
        <end position="206"/>
    </location>
</feature>
<dbReference type="Proteomes" id="UP000709959">
    <property type="component" value="Unassembled WGS sequence"/>
</dbReference>
<accession>A0A936K8C5</accession>
<feature type="transmembrane region" description="Helical" evidence="1">
    <location>
        <begin position="36"/>
        <end position="58"/>
    </location>
</feature>
<feature type="transmembrane region" description="Helical" evidence="1">
    <location>
        <begin position="127"/>
        <end position="145"/>
    </location>
</feature>
<feature type="transmembrane region" description="Helical" evidence="1">
    <location>
        <begin position="97"/>
        <end position="115"/>
    </location>
</feature>
<dbReference type="EMBL" id="JADKCH010000016">
    <property type="protein sequence ID" value="MBK8573337.1"/>
    <property type="molecule type" value="Genomic_DNA"/>
</dbReference>
<evidence type="ECO:0000313" key="3">
    <source>
        <dbReference type="Proteomes" id="UP000709959"/>
    </source>
</evidence>
<keyword evidence="1" id="KW-1133">Transmembrane helix</keyword>
<dbReference type="AlphaFoldDB" id="A0A936K8C5"/>
<feature type="transmembrane region" description="Helical" evidence="1">
    <location>
        <begin position="70"/>
        <end position="90"/>
    </location>
</feature>
<organism evidence="2 3">
    <name type="scientific">Candidatus Geothrix odensensis</name>
    <dbReference type="NCBI Taxonomy" id="2954440"/>
    <lineage>
        <taxon>Bacteria</taxon>
        <taxon>Pseudomonadati</taxon>
        <taxon>Acidobacteriota</taxon>
        <taxon>Holophagae</taxon>
        <taxon>Holophagales</taxon>
        <taxon>Holophagaceae</taxon>
        <taxon>Geothrix</taxon>
    </lineage>
</organism>
<evidence type="ECO:0000313" key="2">
    <source>
        <dbReference type="EMBL" id="MBK8573337.1"/>
    </source>
</evidence>
<protein>
    <submittedName>
        <fullName evidence="2">Uncharacterized protein</fullName>
    </submittedName>
</protein>
<feature type="transmembrane region" description="Helical" evidence="1">
    <location>
        <begin position="6"/>
        <end position="24"/>
    </location>
</feature>
<feature type="transmembrane region" description="Helical" evidence="1">
    <location>
        <begin position="157"/>
        <end position="179"/>
    </location>
</feature>
<keyword evidence="1" id="KW-0472">Membrane</keyword>
<evidence type="ECO:0000256" key="1">
    <source>
        <dbReference type="SAM" id="Phobius"/>
    </source>
</evidence>
<gene>
    <name evidence="2" type="ORF">IPN91_12015</name>
</gene>
<sequence>MQLLDWPFLDALQAGALFSLFISFGTDALSRRDRMMGWLSATCLLVGLRHTVLAVGTLPSMNPDLVDRAQSLLVAFGFIALCTALANLFPRHVPRRFPGWIALALLPSYFRNLLLPHPSPWDTWLHHAANLTYLVGCGLTIYWTLRARQDEDPMGRRLFLGFLGLTLPVVIEIAALSLFDLKVRLSGFSLVFLSMAVGTSWHWLMVRGMESRIHRAEAEVEVWRSLVPGTAFRTDRPSPMLEKAFGGSWTELLKAAPEERLIGLDGTAYRVHSRILHHQERIGWFERDEETQPGHRGFLSGWTMGLGMEEGAERDRIESLLRAWGGEVQAWGTVPPREGPYPSLLLWGREPSILSVWREDDLARRRPRWIQIGGPTTEGPHARLELRPPEDALRATLERILSRH</sequence>
<name>A0A936K8C5_9BACT</name>
<proteinExistence type="predicted"/>
<keyword evidence="1" id="KW-0812">Transmembrane</keyword>